<keyword evidence="2" id="KW-1185">Reference proteome</keyword>
<reference evidence="1 2" key="1">
    <citation type="submission" date="2020-07" db="EMBL/GenBank/DDBJ databases">
        <authorList>
            <person name="Feng X."/>
        </authorList>
    </citation>
    <scope>NUCLEOTIDE SEQUENCE [LARGE SCALE GENOMIC DNA]</scope>
    <source>
        <strain evidence="1 2">JCM14086</strain>
    </source>
</reference>
<dbReference type="AlphaFoldDB" id="A0A7X1B145"/>
<dbReference type="RefSeq" id="WP_185694325.1">
    <property type="nucleotide sequence ID" value="NZ_JACHVA010000130.1"/>
</dbReference>
<evidence type="ECO:0000313" key="2">
    <source>
        <dbReference type="Proteomes" id="UP000525652"/>
    </source>
</evidence>
<proteinExistence type="predicted"/>
<organism evidence="1 2">
    <name type="scientific">Puniceicoccus vermicola</name>
    <dbReference type="NCBI Taxonomy" id="388746"/>
    <lineage>
        <taxon>Bacteria</taxon>
        <taxon>Pseudomonadati</taxon>
        <taxon>Verrucomicrobiota</taxon>
        <taxon>Opitutia</taxon>
        <taxon>Puniceicoccales</taxon>
        <taxon>Puniceicoccaceae</taxon>
        <taxon>Puniceicoccus</taxon>
    </lineage>
</organism>
<comment type="caution">
    <text evidence="1">The sequence shown here is derived from an EMBL/GenBank/DDBJ whole genome shotgun (WGS) entry which is preliminary data.</text>
</comment>
<dbReference type="Proteomes" id="UP000525652">
    <property type="component" value="Unassembled WGS sequence"/>
</dbReference>
<gene>
    <name evidence="1" type="ORF">H5P30_18115</name>
</gene>
<sequence>MNLVILIIAAIGGFVLVYKLIPSGKAEKRAEKDLPYTPSQPWFKVLQVPSDAQWSEIENRYRELSHQYSPAIIETLEPDLREDAYTLRREIDAAYRTARIRHSLPVED</sequence>
<dbReference type="Gene3D" id="1.10.287.110">
    <property type="entry name" value="DnaJ domain"/>
    <property type="match status" value="1"/>
</dbReference>
<protein>
    <recommendedName>
        <fullName evidence="3">J domain-containing protein</fullName>
    </recommendedName>
</protein>
<dbReference type="InterPro" id="IPR036869">
    <property type="entry name" value="J_dom_sf"/>
</dbReference>
<dbReference type="EMBL" id="JACHVA010000130">
    <property type="protein sequence ID" value="MBC2603700.1"/>
    <property type="molecule type" value="Genomic_DNA"/>
</dbReference>
<name>A0A7X1B145_9BACT</name>
<accession>A0A7X1B145</accession>
<dbReference type="SUPFAM" id="SSF46565">
    <property type="entry name" value="Chaperone J-domain"/>
    <property type="match status" value="1"/>
</dbReference>
<evidence type="ECO:0000313" key="1">
    <source>
        <dbReference type="EMBL" id="MBC2603700.1"/>
    </source>
</evidence>
<evidence type="ECO:0008006" key="3">
    <source>
        <dbReference type="Google" id="ProtNLM"/>
    </source>
</evidence>